<evidence type="ECO:0000313" key="3">
    <source>
        <dbReference type="Proteomes" id="UP001501175"/>
    </source>
</evidence>
<accession>A0ABP8MN87</accession>
<dbReference type="EMBL" id="BAABHD010000021">
    <property type="protein sequence ID" value="GAA4452188.1"/>
    <property type="molecule type" value="Genomic_DNA"/>
</dbReference>
<dbReference type="Pfam" id="PF04397">
    <property type="entry name" value="LytTR"/>
    <property type="match status" value="1"/>
</dbReference>
<evidence type="ECO:0000313" key="2">
    <source>
        <dbReference type="EMBL" id="GAA4452188.1"/>
    </source>
</evidence>
<name>A0ABP8MN87_9BACT</name>
<comment type="caution">
    <text evidence="2">The sequence shown here is derived from an EMBL/GenBank/DDBJ whole genome shotgun (WGS) entry which is preliminary data.</text>
</comment>
<dbReference type="SMART" id="SM00850">
    <property type="entry name" value="LytTR"/>
    <property type="match status" value="1"/>
</dbReference>
<organism evidence="2 3">
    <name type="scientific">Nibrella saemangeumensis</name>
    <dbReference type="NCBI Taxonomy" id="1084526"/>
    <lineage>
        <taxon>Bacteria</taxon>
        <taxon>Pseudomonadati</taxon>
        <taxon>Bacteroidota</taxon>
        <taxon>Cytophagia</taxon>
        <taxon>Cytophagales</taxon>
        <taxon>Spirosomataceae</taxon>
        <taxon>Nibrella</taxon>
    </lineage>
</organism>
<dbReference type="PROSITE" id="PS50930">
    <property type="entry name" value="HTH_LYTTR"/>
    <property type="match status" value="1"/>
</dbReference>
<dbReference type="Gene3D" id="2.40.50.1020">
    <property type="entry name" value="LytTr DNA-binding domain"/>
    <property type="match status" value="1"/>
</dbReference>
<dbReference type="InterPro" id="IPR007492">
    <property type="entry name" value="LytTR_DNA-bd_dom"/>
</dbReference>
<dbReference type="InterPro" id="IPR046947">
    <property type="entry name" value="LytR-like"/>
</dbReference>
<evidence type="ECO:0000259" key="1">
    <source>
        <dbReference type="PROSITE" id="PS50930"/>
    </source>
</evidence>
<protein>
    <recommendedName>
        <fullName evidence="1">HTH LytTR-type domain-containing protein</fullName>
    </recommendedName>
</protein>
<sequence length="147" mass="16832">MGTIYLIGYKRNVDTDTIIWIEGYGNYAKVHFLSGETCLITQTLKRFERTLGNFMRVNKASLVNPLHIDWLEQTSPNHAAICLSNRIELILSRRRIKSIVARLKTLPMVQETSIDEPLRIKKRPGYRVSGSSEPGDKLMNFSVTKHV</sequence>
<proteinExistence type="predicted"/>
<dbReference type="Proteomes" id="UP001501175">
    <property type="component" value="Unassembled WGS sequence"/>
</dbReference>
<reference evidence="3" key="1">
    <citation type="journal article" date="2019" name="Int. J. Syst. Evol. Microbiol.">
        <title>The Global Catalogue of Microorganisms (GCM) 10K type strain sequencing project: providing services to taxonomists for standard genome sequencing and annotation.</title>
        <authorList>
            <consortium name="The Broad Institute Genomics Platform"/>
            <consortium name="The Broad Institute Genome Sequencing Center for Infectious Disease"/>
            <person name="Wu L."/>
            <person name="Ma J."/>
        </authorList>
    </citation>
    <scope>NUCLEOTIDE SEQUENCE [LARGE SCALE GENOMIC DNA]</scope>
    <source>
        <strain evidence="3">JCM 17927</strain>
    </source>
</reference>
<dbReference type="RefSeq" id="WP_345242185.1">
    <property type="nucleotide sequence ID" value="NZ_BAABHD010000021.1"/>
</dbReference>
<dbReference type="PANTHER" id="PTHR37299:SF1">
    <property type="entry name" value="STAGE 0 SPORULATION PROTEIN A HOMOLOG"/>
    <property type="match status" value="1"/>
</dbReference>
<feature type="domain" description="HTH LytTR-type" evidence="1">
    <location>
        <begin position="13"/>
        <end position="105"/>
    </location>
</feature>
<gene>
    <name evidence="2" type="ORF">GCM10023189_15200</name>
</gene>
<keyword evidence="3" id="KW-1185">Reference proteome</keyword>
<dbReference type="PANTHER" id="PTHR37299">
    <property type="entry name" value="TRANSCRIPTIONAL REGULATOR-RELATED"/>
    <property type="match status" value="1"/>
</dbReference>